<evidence type="ECO:0000313" key="3">
    <source>
        <dbReference type="Proteomes" id="UP001529510"/>
    </source>
</evidence>
<comment type="caution">
    <text evidence="2">The sequence shown here is derived from an EMBL/GenBank/DDBJ whole genome shotgun (WGS) entry which is preliminary data.</text>
</comment>
<evidence type="ECO:0000256" key="1">
    <source>
        <dbReference type="SAM" id="MobiDB-lite"/>
    </source>
</evidence>
<accession>A0ABD0NMX2</accession>
<reference evidence="2 3" key="1">
    <citation type="submission" date="2024-05" db="EMBL/GenBank/DDBJ databases">
        <title>Genome sequencing and assembly of Indian major carp, Cirrhinus mrigala (Hamilton, 1822).</title>
        <authorList>
            <person name="Mohindra V."/>
            <person name="Chowdhury L.M."/>
            <person name="Lal K."/>
            <person name="Jena J.K."/>
        </authorList>
    </citation>
    <scope>NUCLEOTIDE SEQUENCE [LARGE SCALE GENOMIC DNA]</scope>
    <source>
        <strain evidence="2">CM1030</strain>
        <tissue evidence="2">Blood</tissue>
    </source>
</reference>
<feature type="non-terminal residue" evidence="2">
    <location>
        <position position="53"/>
    </location>
</feature>
<dbReference type="Proteomes" id="UP001529510">
    <property type="component" value="Unassembled WGS sequence"/>
</dbReference>
<feature type="region of interest" description="Disordered" evidence="1">
    <location>
        <begin position="33"/>
        <end position="53"/>
    </location>
</feature>
<name>A0ABD0NMX2_CIRMR</name>
<dbReference type="AlphaFoldDB" id="A0ABD0NMX2"/>
<feature type="non-terminal residue" evidence="2">
    <location>
        <position position="1"/>
    </location>
</feature>
<protein>
    <recommendedName>
        <fullName evidence="4">Early endosome antigen 1</fullName>
    </recommendedName>
</protein>
<organism evidence="2 3">
    <name type="scientific">Cirrhinus mrigala</name>
    <name type="common">Mrigala</name>
    <dbReference type="NCBI Taxonomy" id="683832"/>
    <lineage>
        <taxon>Eukaryota</taxon>
        <taxon>Metazoa</taxon>
        <taxon>Chordata</taxon>
        <taxon>Craniata</taxon>
        <taxon>Vertebrata</taxon>
        <taxon>Euteleostomi</taxon>
        <taxon>Actinopterygii</taxon>
        <taxon>Neopterygii</taxon>
        <taxon>Teleostei</taxon>
        <taxon>Ostariophysi</taxon>
        <taxon>Cypriniformes</taxon>
        <taxon>Cyprinidae</taxon>
        <taxon>Labeoninae</taxon>
        <taxon>Labeonini</taxon>
        <taxon>Cirrhinus</taxon>
    </lineage>
</organism>
<gene>
    <name evidence="2" type="ORF">M9458_042161</name>
</gene>
<proteinExistence type="predicted"/>
<evidence type="ECO:0008006" key="4">
    <source>
        <dbReference type="Google" id="ProtNLM"/>
    </source>
</evidence>
<keyword evidence="3" id="KW-1185">Reference proteome</keyword>
<sequence length="53" mass="6183">KELETLRTQQAAGTQVTSLQEELEKLRAELQEAHTQRKQIEEEFSNEKQGLEQ</sequence>
<dbReference type="EMBL" id="JAMKFB020000021">
    <property type="protein sequence ID" value="KAL0162765.1"/>
    <property type="molecule type" value="Genomic_DNA"/>
</dbReference>
<evidence type="ECO:0000313" key="2">
    <source>
        <dbReference type="EMBL" id="KAL0162765.1"/>
    </source>
</evidence>